<protein>
    <submittedName>
        <fullName evidence="1">Uncharacterized protein</fullName>
    </submittedName>
</protein>
<sequence length="76" mass="8390">MWCSLRGSWRRVRGWGGQPGEGSRAGFLGGAVGGFRDRECGSLVHRKCAELAICLRNTERDLERAQDLFCLSYAGV</sequence>
<reference evidence="1" key="1">
    <citation type="journal article" date="2014" name="Int. J. Syst. Evol. Microbiol.">
        <title>Complete genome sequence of Corynebacterium casei LMG S-19264T (=DSM 44701T), isolated from a smear-ripened cheese.</title>
        <authorList>
            <consortium name="US DOE Joint Genome Institute (JGI-PGF)"/>
            <person name="Walter F."/>
            <person name="Albersmeier A."/>
            <person name="Kalinowski J."/>
            <person name="Ruckert C."/>
        </authorList>
    </citation>
    <scope>NUCLEOTIDE SEQUENCE</scope>
    <source>
        <strain evidence="1">CGMCC 4.7110</strain>
    </source>
</reference>
<reference evidence="1" key="2">
    <citation type="submission" date="2020-09" db="EMBL/GenBank/DDBJ databases">
        <authorList>
            <person name="Sun Q."/>
            <person name="Zhou Y."/>
        </authorList>
    </citation>
    <scope>NUCLEOTIDE SEQUENCE</scope>
    <source>
        <strain evidence="1">CGMCC 4.7110</strain>
    </source>
</reference>
<gene>
    <name evidence="1" type="ORF">GCM10011578_094270</name>
</gene>
<comment type="caution">
    <text evidence="1">The sequence shown here is derived from an EMBL/GenBank/DDBJ whole genome shotgun (WGS) entry which is preliminary data.</text>
</comment>
<evidence type="ECO:0000313" key="1">
    <source>
        <dbReference type="EMBL" id="GGN43831.1"/>
    </source>
</evidence>
<dbReference type="EMBL" id="BMML01000040">
    <property type="protein sequence ID" value="GGN43831.1"/>
    <property type="molecule type" value="Genomic_DNA"/>
</dbReference>
<evidence type="ECO:0000313" key="2">
    <source>
        <dbReference type="Proteomes" id="UP000653411"/>
    </source>
</evidence>
<organism evidence="1 2">
    <name type="scientific">Streptomyces fuscichromogenes</name>
    <dbReference type="NCBI Taxonomy" id="1324013"/>
    <lineage>
        <taxon>Bacteria</taxon>
        <taxon>Bacillati</taxon>
        <taxon>Actinomycetota</taxon>
        <taxon>Actinomycetes</taxon>
        <taxon>Kitasatosporales</taxon>
        <taxon>Streptomycetaceae</taxon>
        <taxon>Streptomyces</taxon>
    </lineage>
</organism>
<dbReference type="AlphaFoldDB" id="A0A917XP46"/>
<name>A0A917XP46_9ACTN</name>
<accession>A0A917XP46</accession>
<keyword evidence="2" id="KW-1185">Reference proteome</keyword>
<dbReference type="Proteomes" id="UP000653411">
    <property type="component" value="Unassembled WGS sequence"/>
</dbReference>
<proteinExistence type="predicted"/>